<evidence type="ECO:0000313" key="3">
    <source>
        <dbReference type="Proteomes" id="UP000245539"/>
    </source>
</evidence>
<dbReference type="InterPro" id="IPR012660">
    <property type="entry name" value="YiiD_C"/>
</dbReference>
<feature type="domain" description="Thioesterase putative" evidence="1">
    <location>
        <begin position="11"/>
        <end position="137"/>
    </location>
</feature>
<evidence type="ECO:0000313" key="2">
    <source>
        <dbReference type="EMBL" id="PWQ92671.1"/>
    </source>
</evidence>
<dbReference type="AlphaFoldDB" id="A0A317C3C5"/>
<dbReference type="RefSeq" id="WP_109839389.1">
    <property type="nucleotide sequence ID" value="NZ_QGKM01000078.1"/>
</dbReference>
<dbReference type="NCBIfam" id="TIGR02447">
    <property type="entry name" value="yiiD_Cterm"/>
    <property type="match status" value="1"/>
</dbReference>
<dbReference type="Pfam" id="PF09500">
    <property type="entry name" value="YiiD_C"/>
    <property type="match status" value="1"/>
</dbReference>
<dbReference type="Proteomes" id="UP000245539">
    <property type="component" value="Unassembled WGS sequence"/>
</dbReference>
<reference evidence="2 3" key="1">
    <citation type="submission" date="2018-05" db="EMBL/GenBank/DDBJ databases">
        <title>Leucothrix arctica sp. nov., isolated from Arctic seawater.</title>
        <authorList>
            <person name="Choi A."/>
            <person name="Baek K."/>
        </authorList>
    </citation>
    <scope>NUCLEOTIDE SEQUENCE [LARGE SCALE GENOMIC DNA]</scope>
    <source>
        <strain evidence="2 3">JCM 18388</strain>
    </source>
</reference>
<evidence type="ECO:0000259" key="1">
    <source>
        <dbReference type="Pfam" id="PF09500"/>
    </source>
</evidence>
<keyword evidence="3" id="KW-1185">Reference proteome</keyword>
<dbReference type="Gene3D" id="3.10.129.10">
    <property type="entry name" value="Hotdog Thioesterase"/>
    <property type="match status" value="1"/>
</dbReference>
<dbReference type="EMBL" id="QGKM01000078">
    <property type="protein sequence ID" value="PWQ92671.1"/>
    <property type="molecule type" value="Genomic_DNA"/>
</dbReference>
<organism evidence="2 3">
    <name type="scientific">Leucothrix pacifica</name>
    <dbReference type="NCBI Taxonomy" id="1247513"/>
    <lineage>
        <taxon>Bacteria</taxon>
        <taxon>Pseudomonadati</taxon>
        <taxon>Pseudomonadota</taxon>
        <taxon>Gammaproteobacteria</taxon>
        <taxon>Thiotrichales</taxon>
        <taxon>Thiotrichaceae</taxon>
        <taxon>Leucothrix</taxon>
    </lineage>
</organism>
<dbReference type="OrthoDB" id="572024at2"/>
<gene>
    <name evidence="2" type="ORF">DKW60_19720</name>
</gene>
<dbReference type="InterPro" id="IPR029069">
    <property type="entry name" value="HotDog_dom_sf"/>
</dbReference>
<sequence length="149" mass="16370">MAKTAEDAELLTQRILQEIPLADAMHFSIEQLNDHAIQARAPVADNVNVHGTGFAGSLYSVGALTAWALTTYMLEQTGHDADVVMAKAEIRYKKPVITDIVCQCELEAESREVFLKHLENRGRARLSLLVDIGEASEAMLSTTMMAIIK</sequence>
<accession>A0A317C3C5</accession>
<proteinExistence type="predicted"/>
<name>A0A317C3C5_9GAMM</name>
<dbReference type="SUPFAM" id="SSF54637">
    <property type="entry name" value="Thioesterase/thiol ester dehydrase-isomerase"/>
    <property type="match status" value="1"/>
</dbReference>
<protein>
    <submittedName>
        <fullName evidence="2">Thioesterase</fullName>
    </submittedName>
</protein>
<comment type="caution">
    <text evidence="2">The sequence shown here is derived from an EMBL/GenBank/DDBJ whole genome shotgun (WGS) entry which is preliminary data.</text>
</comment>